<name>A0A3D9USA8_9MICO</name>
<organism evidence="10 11">
    <name type="scientific">Calidifontibacter indicus</name>
    <dbReference type="NCBI Taxonomy" id="419650"/>
    <lineage>
        <taxon>Bacteria</taxon>
        <taxon>Bacillati</taxon>
        <taxon>Actinomycetota</taxon>
        <taxon>Actinomycetes</taxon>
        <taxon>Micrococcales</taxon>
        <taxon>Dermacoccaceae</taxon>
        <taxon>Calidifontibacter</taxon>
    </lineage>
</organism>
<dbReference type="CDD" id="cd06582">
    <property type="entry name" value="TM_PBP1_LivH_like"/>
    <property type="match status" value="1"/>
</dbReference>
<feature type="transmembrane region" description="Helical" evidence="9">
    <location>
        <begin position="6"/>
        <end position="27"/>
    </location>
</feature>
<evidence type="ECO:0000256" key="5">
    <source>
        <dbReference type="ARBA" id="ARBA00022970"/>
    </source>
</evidence>
<dbReference type="GO" id="GO:0022857">
    <property type="term" value="F:transmembrane transporter activity"/>
    <property type="evidence" value="ECO:0007669"/>
    <property type="project" value="InterPro"/>
</dbReference>
<feature type="transmembrane region" description="Helical" evidence="9">
    <location>
        <begin position="267"/>
        <end position="286"/>
    </location>
</feature>
<sequence>MSTFLQVLINGLGTGAVFGLLALGFVIIYKATEVVNFAHGSLALFGGYLAFQVKDTLGWFGAVVVGVLAAALLALLIERLLVSRAKHASHDSLAIMTIGIDTIILADVVRRLGTAAAPFLGDPYDTKSVTLGSLTVSRTYLVALATALALFIAFFVAFRKTSWGLQMRAQSENREAAALMGIRSSRVTASAWVVGGLLAGIAVFFLATNDIGGGSGLLSSHTVAFAAFPAAIIGGLTSTEGSVVGGLIVGLTSALGAQYVNYEFGVVAVYLVMLVVLVVRPSGLFGRVDQVRV</sequence>
<evidence type="ECO:0000256" key="7">
    <source>
        <dbReference type="ARBA" id="ARBA00023136"/>
    </source>
</evidence>
<dbReference type="AlphaFoldDB" id="A0A3D9USA8"/>
<evidence type="ECO:0000256" key="2">
    <source>
        <dbReference type="ARBA" id="ARBA00022448"/>
    </source>
</evidence>
<dbReference type="Proteomes" id="UP000256253">
    <property type="component" value="Unassembled WGS sequence"/>
</dbReference>
<feature type="transmembrane region" description="Helical" evidence="9">
    <location>
        <begin position="218"/>
        <end position="236"/>
    </location>
</feature>
<comment type="subcellular location">
    <subcellularLocation>
        <location evidence="1">Cell membrane</location>
        <topology evidence="1">Multi-pass membrane protein</topology>
    </subcellularLocation>
</comment>
<evidence type="ECO:0000256" key="3">
    <source>
        <dbReference type="ARBA" id="ARBA00022475"/>
    </source>
</evidence>
<dbReference type="RefSeq" id="WP_115923221.1">
    <property type="nucleotide sequence ID" value="NZ_QTUA01000001.1"/>
</dbReference>
<keyword evidence="4 9" id="KW-0812">Transmembrane</keyword>
<accession>A0A3D9USA8</accession>
<dbReference type="Pfam" id="PF02653">
    <property type="entry name" value="BPD_transp_2"/>
    <property type="match status" value="1"/>
</dbReference>
<dbReference type="EMBL" id="QTUA01000001">
    <property type="protein sequence ID" value="REF31373.1"/>
    <property type="molecule type" value="Genomic_DNA"/>
</dbReference>
<dbReference type="OrthoDB" id="3572933at2"/>
<evidence type="ECO:0000256" key="8">
    <source>
        <dbReference type="ARBA" id="ARBA00037998"/>
    </source>
</evidence>
<dbReference type="PANTHER" id="PTHR11795:SF450">
    <property type="entry name" value="ABC TRANSPORTER PERMEASE PROTEIN"/>
    <property type="match status" value="1"/>
</dbReference>
<evidence type="ECO:0000313" key="11">
    <source>
        <dbReference type="Proteomes" id="UP000256253"/>
    </source>
</evidence>
<reference evidence="10 11" key="1">
    <citation type="submission" date="2018-08" db="EMBL/GenBank/DDBJ databases">
        <title>Sequencing the genomes of 1000 actinobacteria strains.</title>
        <authorList>
            <person name="Klenk H.-P."/>
        </authorList>
    </citation>
    <scope>NUCLEOTIDE SEQUENCE [LARGE SCALE GENOMIC DNA]</scope>
    <source>
        <strain evidence="10 11">DSM 22967</strain>
    </source>
</reference>
<feature type="transmembrane region" description="Helical" evidence="9">
    <location>
        <begin position="57"/>
        <end position="81"/>
    </location>
</feature>
<keyword evidence="5" id="KW-0029">Amino-acid transport</keyword>
<keyword evidence="3" id="KW-1003">Cell membrane</keyword>
<keyword evidence="11" id="KW-1185">Reference proteome</keyword>
<feature type="transmembrane region" description="Helical" evidence="9">
    <location>
        <begin position="140"/>
        <end position="158"/>
    </location>
</feature>
<keyword evidence="7 9" id="KW-0472">Membrane</keyword>
<dbReference type="GO" id="GO:0005886">
    <property type="term" value="C:plasma membrane"/>
    <property type="evidence" value="ECO:0007669"/>
    <property type="project" value="UniProtKB-SubCell"/>
</dbReference>
<comment type="caution">
    <text evidence="10">The sequence shown here is derived from an EMBL/GenBank/DDBJ whole genome shotgun (WGS) entry which is preliminary data.</text>
</comment>
<protein>
    <submittedName>
        <fullName evidence="10">Branched-chain amino acid transport system permease protein</fullName>
    </submittedName>
</protein>
<evidence type="ECO:0000256" key="4">
    <source>
        <dbReference type="ARBA" id="ARBA00022692"/>
    </source>
</evidence>
<proteinExistence type="inferred from homology"/>
<feature type="transmembrane region" description="Helical" evidence="9">
    <location>
        <begin position="34"/>
        <end position="51"/>
    </location>
</feature>
<keyword evidence="6 9" id="KW-1133">Transmembrane helix</keyword>
<evidence type="ECO:0000313" key="10">
    <source>
        <dbReference type="EMBL" id="REF31373.1"/>
    </source>
</evidence>
<comment type="similarity">
    <text evidence="8">Belongs to the binding-protein-dependent transport system permease family. LivHM subfamily.</text>
</comment>
<dbReference type="PANTHER" id="PTHR11795">
    <property type="entry name" value="BRANCHED-CHAIN AMINO ACID TRANSPORT SYSTEM PERMEASE PROTEIN LIVH"/>
    <property type="match status" value="1"/>
</dbReference>
<keyword evidence="2" id="KW-0813">Transport</keyword>
<dbReference type="InterPro" id="IPR052157">
    <property type="entry name" value="BCAA_transport_permease"/>
</dbReference>
<evidence type="ECO:0000256" key="6">
    <source>
        <dbReference type="ARBA" id="ARBA00022989"/>
    </source>
</evidence>
<gene>
    <name evidence="10" type="ORF">DFJ65_2440</name>
</gene>
<evidence type="ECO:0000256" key="9">
    <source>
        <dbReference type="SAM" id="Phobius"/>
    </source>
</evidence>
<dbReference type="InterPro" id="IPR001851">
    <property type="entry name" value="ABC_transp_permease"/>
</dbReference>
<dbReference type="GO" id="GO:0006865">
    <property type="term" value="P:amino acid transport"/>
    <property type="evidence" value="ECO:0007669"/>
    <property type="project" value="UniProtKB-KW"/>
</dbReference>
<evidence type="ECO:0000256" key="1">
    <source>
        <dbReference type="ARBA" id="ARBA00004651"/>
    </source>
</evidence>
<feature type="transmembrane region" description="Helical" evidence="9">
    <location>
        <begin position="187"/>
        <end position="206"/>
    </location>
</feature>
<feature type="transmembrane region" description="Helical" evidence="9">
    <location>
        <begin position="243"/>
        <end position="261"/>
    </location>
</feature>